<accession>A0A225D3U1</accession>
<feature type="transmembrane region" description="Helical" evidence="7">
    <location>
        <begin position="367"/>
        <end position="387"/>
    </location>
</feature>
<comment type="caution">
    <text evidence="10">The sequence shown here is derived from an EMBL/GenBank/DDBJ whole genome shotgun (WGS) entry which is preliminary data.</text>
</comment>
<dbReference type="Proteomes" id="UP000214646">
    <property type="component" value="Unassembled WGS sequence"/>
</dbReference>
<evidence type="ECO:0000313" key="11">
    <source>
        <dbReference type="Proteomes" id="UP000214646"/>
    </source>
</evidence>
<feature type="transmembrane region" description="Helical" evidence="7">
    <location>
        <begin position="275"/>
        <end position="295"/>
    </location>
</feature>
<proteinExistence type="predicted"/>
<keyword evidence="3" id="KW-1003">Cell membrane</keyword>
<name>A0A225D3U1_9BACT</name>
<evidence type="ECO:0000259" key="8">
    <source>
        <dbReference type="Pfam" id="PF02687"/>
    </source>
</evidence>
<dbReference type="OrthoDB" id="180999at2"/>
<keyword evidence="11" id="KW-1185">Reference proteome</keyword>
<feature type="domain" description="ABC3 transporter permease C-terminal" evidence="8">
    <location>
        <begin position="278"/>
        <end position="391"/>
    </location>
</feature>
<dbReference type="InterPro" id="IPR025857">
    <property type="entry name" value="MacB_PCD"/>
</dbReference>
<evidence type="ECO:0000313" key="10">
    <source>
        <dbReference type="EMBL" id="OWK35623.1"/>
    </source>
</evidence>
<gene>
    <name evidence="10" type="ORF">FRUB_08186</name>
</gene>
<dbReference type="Pfam" id="PF12704">
    <property type="entry name" value="MacB_PCD"/>
    <property type="match status" value="1"/>
</dbReference>
<dbReference type="PANTHER" id="PTHR43738:SF1">
    <property type="entry name" value="HEMIN TRANSPORT SYSTEM PERMEASE PROTEIN HRTB-RELATED"/>
    <property type="match status" value="1"/>
</dbReference>
<dbReference type="PANTHER" id="PTHR43738">
    <property type="entry name" value="ABC TRANSPORTER, MEMBRANE PROTEIN"/>
    <property type="match status" value="1"/>
</dbReference>
<evidence type="ECO:0000256" key="5">
    <source>
        <dbReference type="ARBA" id="ARBA00022989"/>
    </source>
</evidence>
<dbReference type="PIRSF" id="PIRSF031773">
    <property type="entry name" value="DevC"/>
    <property type="match status" value="1"/>
</dbReference>
<evidence type="ECO:0000259" key="9">
    <source>
        <dbReference type="Pfam" id="PF12704"/>
    </source>
</evidence>
<feature type="domain" description="MacB-like periplasmic core" evidence="9">
    <location>
        <begin position="19"/>
        <end position="244"/>
    </location>
</feature>
<keyword evidence="6 7" id="KW-0472">Membrane</keyword>
<comment type="subcellular location">
    <subcellularLocation>
        <location evidence="1">Cell membrane</location>
        <topology evidence="1">Multi-pass membrane protein</topology>
    </subcellularLocation>
</comment>
<evidence type="ECO:0000256" key="3">
    <source>
        <dbReference type="ARBA" id="ARBA00022475"/>
    </source>
</evidence>
<keyword evidence="5 7" id="KW-1133">Transmembrane helix</keyword>
<protein>
    <submittedName>
        <fullName evidence="10">ABC transporter permease protein</fullName>
    </submittedName>
</protein>
<organism evidence="10 11">
    <name type="scientific">Fimbriiglobus ruber</name>
    <dbReference type="NCBI Taxonomy" id="1908690"/>
    <lineage>
        <taxon>Bacteria</taxon>
        <taxon>Pseudomonadati</taxon>
        <taxon>Planctomycetota</taxon>
        <taxon>Planctomycetia</taxon>
        <taxon>Gemmatales</taxon>
        <taxon>Gemmataceae</taxon>
        <taxon>Fimbriiglobus</taxon>
    </lineage>
</organism>
<evidence type="ECO:0000256" key="6">
    <source>
        <dbReference type="ARBA" id="ARBA00023136"/>
    </source>
</evidence>
<feature type="transmembrane region" description="Helical" evidence="7">
    <location>
        <begin position="323"/>
        <end position="346"/>
    </location>
</feature>
<dbReference type="EMBL" id="NIDE01000017">
    <property type="protein sequence ID" value="OWK35623.1"/>
    <property type="molecule type" value="Genomic_DNA"/>
</dbReference>
<evidence type="ECO:0000256" key="1">
    <source>
        <dbReference type="ARBA" id="ARBA00004651"/>
    </source>
</evidence>
<evidence type="ECO:0000256" key="4">
    <source>
        <dbReference type="ARBA" id="ARBA00022692"/>
    </source>
</evidence>
<dbReference type="InterPro" id="IPR005891">
    <property type="entry name" value="DevC"/>
</dbReference>
<dbReference type="InterPro" id="IPR051125">
    <property type="entry name" value="ABC-4/HrtB_transporter"/>
</dbReference>
<sequence length="395" mass="42434">MIAARLALSNMVHDRTRAAVSVTGAAFAVVLVFMQLGFLGAVRNTATLLYDRLDFDLLLTSSEYLDFSRPGNLDRERLAQARSAAGVVDVVPLTSTQVLWRNPTNDPARGGKRWAITVLAVDPGRLDATFLPRGTGVFRDPADLASARATLGRLNVVMLDLRSRPDFGDPGNMPPGTITEINNRRVELGGYFELGTGFSYTGLLLMNEDTYTTLTGNSSRSVSLGLVKLAPGDDPSAAAARVAAALPPDVLVFTRQQITDLEIDYWVSKTAVGKFFYFGVVLALLVGAIFVYQMMVADIKKHLPEYATLKAIGYTSGYLFRVVTWQAVFLSAAGYAVGYVAALGLYAVTRTAAHFPVDMTAERMASVLALTVGMCVGSGLVAVRKALTADPADLF</sequence>
<reference evidence="11" key="1">
    <citation type="submission" date="2017-06" db="EMBL/GenBank/DDBJ databases">
        <title>Genome analysis of Fimbriiglobus ruber SP5, the first member of the order Planctomycetales with confirmed chitinolytic capability.</title>
        <authorList>
            <person name="Ravin N.V."/>
            <person name="Rakitin A.L."/>
            <person name="Ivanova A.A."/>
            <person name="Beletsky A.V."/>
            <person name="Kulichevskaya I.S."/>
            <person name="Mardanov A.V."/>
            <person name="Dedysh S.N."/>
        </authorList>
    </citation>
    <scope>NUCLEOTIDE SEQUENCE [LARGE SCALE GENOMIC DNA]</scope>
    <source>
        <strain evidence="11">SP5</strain>
    </source>
</reference>
<dbReference type="InterPro" id="IPR003838">
    <property type="entry name" value="ABC3_permease_C"/>
</dbReference>
<dbReference type="AlphaFoldDB" id="A0A225D3U1"/>
<feature type="transmembrane region" description="Helical" evidence="7">
    <location>
        <begin position="18"/>
        <end position="42"/>
    </location>
</feature>
<keyword evidence="4 7" id="KW-0812">Transmembrane</keyword>
<dbReference type="GO" id="GO:0005886">
    <property type="term" value="C:plasma membrane"/>
    <property type="evidence" value="ECO:0007669"/>
    <property type="project" value="UniProtKB-SubCell"/>
</dbReference>
<evidence type="ECO:0000256" key="2">
    <source>
        <dbReference type="ARBA" id="ARBA00022448"/>
    </source>
</evidence>
<keyword evidence="2" id="KW-0813">Transport</keyword>
<dbReference type="Pfam" id="PF02687">
    <property type="entry name" value="FtsX"/>
    <property type="match status" value="1"/>
</dbReference>
<dbReference type="RefSeq" id="WP_088258792.1">
    <property type="nucleotide sequence ID" value="NZ_NIDE01000017.1"/>
</dbReference>
<evidence type="ECO:0000256" key="7">
    <source>
        <dbReference type="SAM" id="Phobius"/>
    </source>
</evidence>